<evidence type="ECO:0000256" key="4">
    <source>
        <dbReference type="ARBA" id="ARBA00022553"/>
    </source>
</evidence>
<evidence type="ECO:0000313" key="14">
    <source>
        <dbReference type="EMBL" id="MBB5059425.1"/>
    </source>
</evidence>
<dbReference type="PANTHER" id="PTHR45436">
    <property type="entry name" value="SENSOR HISTIDINE KINASE YKOH"/>
    <property type="match status" value="1"/>
</dbReference>
<dbReference type="RefSeq" id="WP_246409464.1">
    <property type="nucleotide sequence ID" value="NZ_JACHIP010000006.1"/>
</dbReference>
<dbReference type="Gene3D" id="1.10.287.130">
    <property type="match status" value="1"/>
</dbReference>
<feature type="transmembrane region" description="Helical" evidence="11">
    <location>
        <begin position="161"/>
        <end position="180"/>
    </location>
</feature>
<dbReference type="InterPro" id="IPR036890">
    <property type="entry name" value="HATPase_C_sf"/>
</dbReference>
<feature type="transmembrane region" description="Helical" evidence="11">
    <location>
        <begin position="12"/>
        <end position="36"/>
    </location>
</feature>
<reference evidence="14 15" key="1">
    <citation type="submission" date="2020-08" db="EMBL/GenBank/DDBJ databases">
        <title>Genomic Encyclopedia of Type Strains, Phase IV (KMG-V): Genome sequencing to study the core and pangenomes of soil and plant-associated prokaryotes.</title>
        <authorList>
            <person name="Whitman W."/>
        </authorList>
    </citation>
    <scope>NUCLEOTIDE SEQUENCE [LARGE SCALE GENOMIC DNA]</scope>
    <source>
        <strain evidence="14 15">M8UP14</strain>
    </source>
</reference>
<dbReference type="SUPFAM" id="SSF158472">
    <property type="entry name" value="HAMP domain-like"/>
    <property type="match status" value="1"/>
</dbReference>
<evidence type="ECO:0000256" key="2">
    <source>
        <dbReference type="ARBA" id="ARBA00004370"/>
    </source>
</evidence>
<dbReference type="GO" id="GO:0000155">
    <property type="term" value="F:phosphorelay sensor kinase activity"/>
    <property type="evidence" value="ECO:0007669"/>
    <property type="project" value="InterPro"/>
</dbReference>
<protein>
    <recommendedName>
        <fullName evidence="3">histidine kinase</fullName>
        <ecNumber evidence="3">2.7.13.3</ecNumber>
    </recommendedName>
</protein>
<keyword evidence="9" id="KW-0902">Two-component regulatory system</keyword>
<dbReference type="SMART" id="SM00387">
    <property type="entry name" value="HATPase_c"/>
    <property type="match status" value="1"/>
</dbReference>
<evidence type="ECO:0000256" key="3">
    <source>
        <dbReference type="ARBA" id="ARBA00012438"/>
    </source>
</evidence>
<dbReference type="InterPro" id="IPR003660">
    <property type="entry name" value="HAMP_dom"/>
</dbReference>
<sequence length="474" mass="52670">MLSIRAKLTLWYLLATFTGMVVFGIVSYSVLHYALLREKQTHLVGREERLIHMLEENHAQRVLTPLDEQLRDYALVTHEGNMFQIRRLDGSQLFPPASPDADWSHVDGSSCRERSFQVVPFRGAPAMVMCHEIALSGIPVRLFQGGSLNEELDILRIYRNALLFLLPGLLLLSSFLGYFLSRRAMGPVDRLRKAALGIGVGDLSARVPVPAVHDEVQQLAEAWNQLLGRLEEAVGRLSQFSADVSHDLRTSITIILATAQLALTRDQSDQEHRGDLDRIVTECRMAATLLDALLSLEQSKNFSHEVTLRRIDLCELVLSGCRRVEDLAETNGILLDWDLPSEPVFIDGNELLVSRLLGILLDNAIKYTPESGEIWAEVFSVDQEVGIIVRDTGSGIAEVAQEQIFERFYQADLRERKTQAGHGLGLSIARWIADAHRARITLTSAPAEGSSFKISFPMPLEAHSSLPAHATAGA</sequence>
<comment type="caution">
    <text evidence="14">The sequence shown here is derived from an EMBL/GenBank/DDBJ whole genome shotgun (WGS) entry which is preliminary data.</text>
</comment>
<dbReference type="SMART" id="SM00304">
    <property type="entry name" value="HAMP"/>
    <property type="match status" value="1"/>
</dbReference>
<comment type="subcellular location">
    <subcellularLocation>
        <location evidence="2">Membrane</location>
    </subcellularLocation>
</comment>
<dbReference type="InterPro" id="IPR003661">
    <property type="entry name" value="HisK_dim/P_dom"/>
</dbReference>
<dbReference type="PROSITE" id="PS50885">
    <property type="entry name" value="HAMP"/>
    <property type="match status" value="1"/>
</dbReference>
<dbReference type="InterPro" id="IPR004358">
    <property type="entry name" value="Sig_transdc_His_kin-like_C"/>
</dbReference>
<dbReference type="Proteomes" id="UP000540989">
    <property type="component" value="Unassembled WGS sequence"/>
</dbReference>
<dbReference type="InterPro" id="IPR003594">
    <property type="entry name" value="HATPase_dom"/>
</dbReference>
<keyword evidence="8 11" id="KW-1133">Transmembrane helix</keyword>
<dbReference type="PANTHER" id="PTHR45436:SF5">
    <property type="entry name" value="SENSOR HISTIDINE KINASE TRCS"/>
    <property type="match status" value="1"/>
</dbReference>
<dbReference type="InterPro" id="IPR005467">
    <property type="entry name" value="His_kinase_dom"/>
</dbReference>
<evidence type="ECO:0000256" key="9">
    <source>
        <dbReference type="ARBA" id="ARBA00023012"/>
    </source>
</evidence>
<dbReference type="Pfam" id="PF00672">
    <property type="entry name" value="HAMP"/>
    <property type="match status" value="1"/>
</dbReference>
<dbReference type="SUPFAM" id="SSF55874">
    <property type="entry name" value="ATPase domain of HSP90 chaperone/DNA topoisomerase II/histidine kinase"/>
    <property type="match status" value="1"/>
</dbReference>
<feature type="domain" description="HAMP" evidence="13">
    <location>
        <begin position="182"/>
        <end position="235"/>
    </location>
</feature>
<gene>
    <name evidence="14" type="ORF">HDF16_004151</name>
</gene>
<feature type="domain" description="Histidine kinase" evidence="12">
    <location>
        <begin position="243"/>
        <end position="460"/>
    </location>
</feature>
<comment type="catalytic activity">
    <reaction evidence="1">
        <text>ATP + protein L-histidine = ADP + protein N-phospho-L-histidine.</text>
        <dbReference type="EC" id="2.7.13.3"/>
    </reaction>
</comment>
<dbReference type="SUPFAM" id="SSF47384">
    <property type="entry name" value="Homodimeric domain of signal transducing histidine kinase"/>
    <property type="match status" value="1"/>
</dbReference>
<keyword evidence="5" id="KW-0808">Transferase</keyword>
<keyword evidence="15" id="KW-1185">Reference proteome</keyword>
<evidence type="ECO:0000256" key="10">
    <source>
        <dbReference type="ARBA" id="ARBA00023136"/>
    </source>
</evidence>
<organism evidence="14 15">
    <name type="scientific">Granulicella aggregans</name>
    <dbReference type="NCBI Taxonomy" id="474949"/>
    <lineage>
        <taxon>Bacteria</taxon>
        <taxon>Pseudomonadati</taxon>
        <taxon>Acidobacteriota</taxon>
        <taxon>Terriglobia</taxon>
        <taxon>Terriglobales</taxon>
        <taxon>Acidobacteriaceae</taxon>
        <taxon>Granulicella</taxon>
    </lineage>
</organism>
<evidence type="ECO:0000259" key="12">
    <source>
        <dbReference type="PROSITE" id="PS50109"/>
    </source>
</evidence>
<dbReference type="PRINTS" id="PR00344">
    <property type="entry name" value="BCTRLSENSOR"/>
</dbReference>
<evidence type="ECO:0000256" key="11">
    <source>
        <dbReference type="SAM" id="Phobius"/>
    </source>
</evidence>
<evidence type="ECO:0000256" key="1">
    <source>
        <dbReference type="ARBA" id="ARBA00000085"/>
    </source>
</evidence>
<evidence type="ECO:0000256" key="8">
    <source>
        <dbReference type="ARBA" id="ARBA00022989"/>
    </source>
</evidence>
<dbReference type="EC" id="2.7.13.3" evidence="3"/>
<name>A0A7W7ZGC6_9BACT</name>
<keyword evidence="7 14" id="KW-0418">Kinase</keyword>
<dbReference type="AlphaFoldDB" id="A0A7W7ZGC6"/>
<dbReference type="Gene3D" id="3.30.565.10">
    <property type="entry name" value="Histidine kinase-like ATPase, C-terminal domain"/>
    <property type="match status" value="1"/>
</dbReference>
<dbReference type="CDD" id="cd06225">
    <property type="entry name" value="HAMP"/>
    <property type="match status" value="1"/>
</dbReference>
<dbReference type="InterPro" id="IPR050428">
    <property type="entry name" value="TCS_sensor_his_kinase"/>
</dbReference>
<evidence type="ECO:0000256" key="5">
    <source>
        <dbReference type="ARBA" id="ARBA00022679"/>
    </source>
</evidence>
<dbReference type="Gene3D" id="6.10.340.10">
    <property type="match status" value="1"/>
</dbReference>
<keyword evidence="4" id="KW-0597">Phosphoprotein</keyword>
<dbReference type="Pfam" id="PF02518">
    <property type="entry name" value="HATPase_c"/>
    <property type="match status" value="1"/>
</dbReference>
<dbReference type="SMART" id="SM00388">
    <property type="entry name" value="HisKA"/>
    <property type="match status" value="1"/>
</dbReference>
<dbReference type="CDD" id="cd00082">
    <property type="entry name" value="HisKA"/>
    <property type="match status" value="1"/>
</dbReference>
<evidence type="ECO:0000259" key="13">
    <source>
        <dbReference type="PROSITE" id="PS50885"/>
    </source>
</evidence>
<evidence type="ECO:0000256" key="7">
    <source>
        <dbReference type="ARBA" id="ARBA00022777"/>
    </source>
</evidence>
<evidence type="ECO:0000256" key="6">
    <source>
        <dbReference type="ARBA" id="ARBA00022692"/>
    </source>
</evidence>
<dbReference type="EMBL" id="JACHIP010000006">
    <property type="protein sequence ID" value="MBB5059425.1"/>
    <property type="molecule type" value="Genomic_DNA"/>
</dbReference>
<evidence type="ECO:0000313" key="15">
    <source>
        <dbReference type="Proteomes" id="UP000540989"/>
    </source>
</evidence>
<dbReference type="InterPro" id="IPR036097">
    <property type="entry name" value="HisK_dim/P_sf"/>
</dbReference>
<dbReference type="CDD" id="cd00075">
    <property type="entry name" value="HATPase"/>
    <property type="match status" value="1"/>
</dbReference>
<keyword evidence="10 11" id="KW-0472">Membrane</keyword>
<keyword evidence="6 11" id="KW-0812">Transmembrane</keyword>
<proteinExistence type="predicted"/>
<dbReference type="Pfam" id="PF00512">
    <property type="entry name" value="HisKA"/>
    <property type="match status" value="1"/>
</dbReference>
<dbReference type="PROSITE" id="PS50109">
    <property type="entry name" value="HIS_KIN"/>
    <property type="match status" value="1"/>
</dbReference>
<dbReference type="GO" id="GO:0005886">
    <property type="term" value="C:plasma membrane"/>
    <property type="evidence" value="ECO:0007669"/>
    <property type="project" value="TreeGrafter"/>
</dbReference>
<accession>A0A7W7ZGC6</accession>